<feature type="signal peptide" evidence="1">
    <location>
        <begin position="1"/>
        <end position="31"/>
    </location>
</feature>
<proteinExistence type="predicted"/>
<dbReference type="SMART" id="SM00710">
    <property type="entry name" value="PbH1"/>
    <property type="match status" value="8"/>
</dbReference>
<accession>A0A2H0WNY6</accession>
<feature type="chain" id="PRO_5013722446" description="Right handed beta helix domain-containing protein" evidence="1">
    <location>
        <begin position="32"/>
        <end position="1022"/>
    </location>
</feature>
<protein>
    <recommendedName>
        <fullName evidence="2">Right handed beta helix domain-containing protein</fullName>
    </recommendedName>
</protein>
<keyword evidence="1" id="KW-0732">Signal</keyword>
<dbReference type="InterPro" id="IPR006311">
    <property type="entry name" value="TAT_signal"/>
</dbReference>
<reference evidence="4" key="1">
    <citation type="submission" date="2017-09" db="EMBL/GenBank/DDBJ databases">
        <title>Depth-based differentiation of microbial function through sediment-hosted aquifers and enrichment of novel symbionts in the deep terrestrial subsurface.</title>
        <authorList>
            <person name="Probst A.J."/>
            <person name="Ladd B."/>
            <person name="Jarett J.K."/>
            <person name="Geller-Mcgrath D.E."/>
            <person name="Sieber C.M.K."/>
            <person name="Emerson J.B."/>
            <person name="Anantharaman K."/>
            <person name="Thomas B.C."/>
            <person name="Malmstrom R."/>
            <person name="Stieglmeier M."/>
            <person name="Klingl A."/>
            <person name="Woyke T."/>
            <person name="Ryan C.M."/>
            <person name="Banfield J.F."/>
        </authorList>
    </citation>
    <scope>NUCLEOTIDE SEQUENCE [LARGE SCALE GENOMIC DNA]</scope>
</reference>
<feature type="domain" description="Right handed beta helix" evidence="2">
    <location>
        <begin position="520"/>
        <end position="669"/>
    </location>
</feature>
<evidence type="ECO:0000313" key="4">
    <source>
        <dbReference type="Proteomes" id="UP000230775"/>
    </source>
</evidence>
<dbReference type="InterPro" id="IPR039448">
    <property type="entry name" value="Beta_helix"/>
</dbReference>
<evidence type="ECO:0000313" key="3">
    <source>
        <dbReference type="EMBL" id="PIS14353.1"/>
    </source>
</evidence>
<evidence type="ECO:0000256" key="1">
    <source>
        <dbReference type="SAM" id="SignalP"/>
    </source>
</evidence>
<dbReference type="PROSITE" id="PS51318">
    <property type="entry name" value="TAT"/>
    <property type="match status" value="1"/>
</dbReference>
<dbReference type="Proteomes" id="UP000230775">
    <property type="component" value="Unassembled WGS sequence"/>
</dbReference>
<organism evidence="3 4">
    <name type="scientific">Candidatus Shapirobacteria bacterium CG09_land_8_20_14_0_10_39_12</name>
    <dbReference type="NCBI Taxonomy" id="1974885"/>
    <lineage>
        <taxon>Bacteria</taxon>
        <taxon>Candidatus Shapironibacteriota</taxon>
    </lineage>
</organism>
<dbReference type="Gene3D" id="2.160.20.10">
    <property type="entry name" value="Single-stranded right-handed beta-helix, Pectin lyase-like"/>
    <property type="match status" value="1"/>
</dbReference>
<dbReference type="InterPro" id="IPR011050">
    <property type="entry name" value="Pectin_lyase_fold/virulence"/>
</dbReference>
<dbReference type="AlphaFoldDB" id="A0A2H0WNY6"/>
<name>A0A2H0WNY6_9BACT</name>
<dbReference type="InterPro" id="IPR006626">
    <property type="entry name" value="PbH1"/>
</dbReference>
<dbReference type="InterPro" id="IPR012334">
    <property type="entry name" value="Pectin_lyas_fold"/>
</dbReference>
<evidence type="ECO:0000259" key="2">
    <source>
        <dbReference type="Pfam" id="PF13229"/>
    </source>
</evidence>
<gene>
    <name evidence="3" type="ORF">COT64_03065</name>
</gene>
<dbReference type="SUPFAM" id="SSF51126">
    <property type="entry name" value="Pectin lyase-like"/>
    <property type="match status" value="2"/>
</dbReference>
<comment type="caution">
    <text evidence="3">The sequence shown here is derived from an EMBL/GenBank/DDBJ whole genome shotgun (WGS) entry which is preliminary data.</text>
</comment>
<sequence>MARVEMDRRNFLKTAAAAAAGFLASAVTAKAESNIFLPLVFCKEHSLPLEYPPDLTEDVVASERLPDWFRERMARPERVGELERRDYAVTTTLVEAKNDSWLHKEEKDQETIDYLEGGLNQWYSVNLNQGQLRFEGTTQRIEIDEDELRSGMSPLPIDDLVSVILNRTEEVESIGHCQRLNVVFIKGIKGVTRVAGNTVIMSLPEDQSDCKNERQKGILAHLLGHVLGLSHPREDIDAVDTELEVRNSQMHPSILDRGLKDSIILDSQLNPHKARQIATGCFPYRGIIYTGEDGAMPLTADLETAAEREIKIAHGLYIFPCDGKETAVRILNPGIIDFGSAVIRQEVNYQFTETGEHVTRGIGLGIEGEPTQRLEGVSIKGGTFIGFWKAIEAKYTQGLKIEGTAVVDGRRINYDATRPGGDEKRGKWLYVWNPPKEDNAAPPESYFSYGAGICLQNCNRSSIKNTTVGHTTLAVADYDGLSNCFEENDLSECAWGIRFWHSKGTEEQPIVVKKNLFDYNVQPDPWWWMMGDGAAVVGTGVEEISVEENRFRFGGDGILFCGFPYPPGRVENVYVRRNEITHCYAHGLELDFCQDCQVEGNKISDNWLSGIWNGHSSGVLIHRNIFERNNVGRLFNGWADSQGAISCPEGGRVTIVGNRFNDNWVAVNLLKDFQMFWWPFSGDSREYRVTGNTFSNNWQAIKLKSIKDSQFLTNLLAGNQYDITEEDDCQGNTFIDNGPSVNPEDFPEAVCFSHNRITLTNLDGKAKVPVYRVDRSGVSPVVPDYRLVFDSPADQWAEARVEGGKINIYPRTAEDFAGLKAAVLELYLDGRTTRIPLKMMAGSTSVSVSTFPFQEERATELGQVAMPVARFGSNLSISSVLETKQLTEIKGSDPFSLRFSNPGFSVPAGRRRVLMILDSTDQLRLWLSPELSDPPVFATDEPLENESWRNAIFPVTPGQNNFIFQFDRVVFDSEDPEYFPLTNLFLVPLSEEETVLISAQQAASEKIGLSGWLLGRRKTTAF</sequence>
<dbReference type="Pfam" id="PF13229">
    <property type="entry name" value="Beta_helix"/>
    <property type="match status" value="1"/>
</dbReference>
<dbReference type="EMBL" id="PEZI01000066">
    <property type="protein sequence ID" value="PIS14353.1"/>
    <property type="molecule type" value="Genomic_DNA"/>
</dbReference>